<proteinExistence type="predicted"/>
<reference evidence="1 2" key="1">
    <citation type="submission" date="2014-07" db="EMBL/GenBank/DDBJ databases">
        <title>Draft genome sequence of Thalassospira profundimaris S25-3-2.</title>
        <authorList>
            <person name="Lai Q."/>
            <person name="Shao Z."/>
        </authorList>
    </citation>
    <scope>NUCLEOTIDE SEQUENCE [LARGE SCALE GENOMIC DNA]</scope>
    <source>
        <strain evidence="1 2">S25-3-2</strain>
    </source>
</reference>
<sequence length="105" mass="11709">MTSRDRHLVIRQVQDALTLAHGWVDDAHFYSNKMTTIRFTLTARDLPGFCATLRECGLMIEESTRRDPGTDVASIPDDSEISGSLQITFLHNEPDLKQVIPAVPG</sequence>
<protein>
    <submittedName>
        <fullName evidence="1">Uncharacterized protein</fullName>
    </submittedName>
</protein>
<comment type="caution">
    <text evidence="1">The sequence shown here is derived from an EMBL/GenBank/DDBJ whole genome shotgun (WGS) entry which is preliminary data.</text>
</comment>
<evidence type="ECO:0000313" key="1">
    <source>
        <dbReference type="EMBL" id="RCK53867.1"/>
    </source>
</evidence>
<organism evidence="1 2">
    <name type="scientific">Thalassospira profundimaris</name>
    <dbReference type="NCBI Taxonomy" id="502049"/>
    <lineage>
        <taxon>Bacteria</taxon>
        <taxon>Pseudomonadati</taxon>
        <taxon>Pseudomonadota</taxon>
        <taxon>Alphaproteobacteria</taxon>
        <taxon>Rhodospirillales</taxon>
        <taxon>Thalassospiraceae</taxon>
        <taxon>Thalassospira</taxon>
    </lineage>
</organism>
<dbReference type="RefSeq" id="WP_147252958.1">
    <property type="nucleotide sequence ID" value="NZ_JPWH01000001.1"/>
</dbReference>
<name>A0A367XJN2_9PROT</name>
<evidence type="ECO:0000313" key="2">
    <source>
        <dbReference type="Proteomes" id="UP000252517"/>
    </source>
</evidence>
<dbReference type="AlphaFoldDB" id="A0A367XJN2"/>
<dbReference type="EMBL" id="JPWH01000001">
    <property type="protein sequence ID" value="RCK53867.1"/>
    <property type="molecule type" value="Genomic_DNA"/>
</dbReference>
<accession>A0A367XJN2</accession>
<dbReference type="OrthoDB" id="513580at2"/>
<dbReference type="Proteomes" id="UP000252517">
    <property type="component" value="Unassembled WGS sequence"/>
</dbReference>
<gene>
    <name evidence="1" type="ORF">TH25_00370</name>
</gene>